<protein>
    <submittedName>
        <fullName evidence="1">Uncharacterized protein</fullName>
    </submittedName>
</protein>
<name>A0A3G1IVW8_9EUKA</name>
<geneLocation type="plastid" evidence="1"/>
<gene>
    <name evidence="1" type="primary">orf183</name>
</gene>
<sequence length="34" mass="3728">MSRCGDACFVECVFKNTLKSSNSPGKTKVFKLVC</sequence>
<dbReference type="AlphaFoldDB" id="A0A3G1IVW8"/>
<evidence type="ECO:0000313" key="1">
    <source>
        <dbReference type="EMBL" id="ASQ40195.1"/>
    </source>
</evidence>
<dbReference type="EMBL" id="MF167426">
    <property type="protein sequence ID" value="ASQ40195.1"/>
    <property type="molecule type" value="Genomic_DNA"/>
</dbReference>
<organism evidence="1">
    <name type="scientific">Gloeochaete wittrockiana</name>
    <dbReference type="NCBI Taxonomy" id="38269"/>
    <lineage>
        <taxon>Eukaryota</taxon>
        <taxon>Glaucocystophyceae</taxon>
        <taxon>Gloeochaetales</taxon>
        <taxon>Gloeochaetaceae</taxon>
        <taxon>Gloeochaete</taxon>
    </lineage>
</organism>
<proteinExistence type="predicted"/>
<accession>A0A3G1IVW8</accession>
<keyword evidence="1" id="KW-0934">Plastid</keyword>
<dbReference type="RefSeq" id="YP_009546134.1">
    <property type="nucleotide sequence ID" value="NC_040153.1"/>
</dbReference>
<reference evidence="1" key="1">
    <citation type="submission" date="2017-05" db="EMBL/GenBank/DDBJ databases">
        <title>Plastid comparative genomics reveals ancient divergence between Glaucophyte genera.</title>
        <authorList>
            <person name="Figueroa-Martinez F.J."/>
            <person name="Jackson C."/>
            <person name="Reyes-Prieto A."/>
        </authorList>
    </citation>
    <scope>NUCLEOTIDE SEQUENCE</scope>
    <source>
        <strain evidence="1">SAG 46.84</strain>
    </source>
</reference>
<dbReference type="GeneID" id="38572752"/>